<sequence>MSRSPSRNLRFARLAAAVGVSTGAFMSRSPSRNLRFARLAAAVGVGAGHLALFFLLGRLQPEHDSPDVMQPIEVELVRPSPVPPPVAPPRAESQPVKAAGGGAPAAPSVVRTPPLKRPRPAEITAPPTPAPEQSLIVGAAAASDPTPGLGQGGQGTGTGGGVGAGSGPGVGDGPPRLLQGPTRGQLRDLHPREAFRRRLGGRATLVCRVRLDTRLEACRVTEETPPGLGFGQAALAASAHFRFRPPTRDGRPVAGAEVTVGVDFGP</sequence>
<dbReference type="EMBL" id="JBEPTF010000001">
    <property type="protein sequence ID" value="MET4683082.1"/>
    <property type="molecule type" value="Genomic_DNA"/>
</dbReference>
<evidence type="ECO:0000256" key="6">
    <source>
        <dbReference type="SAM" id="Phobius"/>
    </source>
</evidence>
<dbReference type="SUPFAM" id="SSF74653">
    <property type="entry name" value="TolA/TonB C-terminal domain"/>
    <property type="match status" value="1"/>
</dbReference>
<name>A0ABV2RAW6_9CAUL</name>
<comment type="caution">
    <text evidence="7">The sequence shown here is derived from an EMBL/GenBank/DDBJ whole genome shotgun (WGS) entry which is preliminary data.</text>
</comment>
<dbReference type="RefSeq" id="WP_354088015.1">
    <property type="nucleotide sequence ID" value="NZ_JBEPTF010000001.1"/>
</dbReference>
<dbReference type="Gene3D" id="3.30.1150.10">
    <property type="match status" value="1"/>
</dbReference>
<dbReference type="NCBIfam" id="TIGR01352">
    <property type="entry name" value="tonB_Cterm"/>
    <property type="match status" value="1"/>
</dbReference>
<evidence type="ECO:0000256" key="4">
    <source>
        <dbReference type="ARBA" id="ARBA00023136"/>
    </source>
</evidence>
<evidence type="ECO:0000313" key="7">
    <source>
        <dbReference type="EMBL" id="MET4683082.1"/>
    </source>
</evidence>
<keyword evidence="2 6" id="KW-0812">Transmembrane</keyword>
<keyword evidence="4 6" id="KW-0472">Membrane</keyword>
<keyword evidence="3 6" id="KW-1133">Transmembrane helix</keyword>
<evidence type="ECO:0000313" key="8">
    <source>
        <dbReference type="Proteomes" id="UP001549313"/>
    </source>
</evidence>
<dbReference type="InterPro" id="IPR006260">
    <property type="entry name" value="TonB/TolA_C"/>
</dbReference>
<reference evidence="7 8" key="1">
    <citation type="submission" date="2024-06" db="EMBL/GenBank/DDBJ databases">
        <title>Sorghum-associated microbial communities from plants grown in Nebraska, USA.</title>
        <authorList>
            <person name="Schachtman D."/>
        </authorList>
    </citation>
    <scope>NUCLEOTIDE SEQUENCE [LARGE SCALE GENOMIC DNA]</scope>
    <source>
        <strain evidence="7 8">2814</strain>
    </source>
</reference>
<feature type="region of interest" description="Disordered" evidence="5">
    <location>
        <begin position="80"/>
        <end position="175"/>
    </location>
</feature>
<accession>A0ABV2RAW6</accession>
<keyword evidence="8" id="KW-1185">Reference proteome</keyword>
<evidence type="ECO:0000256" key="2">
    <source>
        <dbReference type="ARBA" id="ARBA00022692"/>
    </source>
</evidence>
<evidence type="ECO:0000256" key="3">
    <source>
        <dbReference type="ARBA" id="ARBA00022989"/>
    </source>
</evidence>
<evidence type="ECO:0000256" key="1">
    <source>
        <dbReference type="ARBA" id="ARBA00004167"/>
    </source>
</evidence>
<organism evidence="7 8">
    <name type="scientific">Brevundimonas faecalis</name>
    <dbReference type="NCBI Taxonomy" id="947378"/>
    <lineage>
        <taxon>Bacteria</taxon>
        <taxon>Pseudomonadati</taxon>
        <taxon>Pseudomonadota</taxon>
        <taxon>Alphaproteobacteria</taxon>
        <taxon>Caulobacterales</taxon>
        <taxon>Caulobacteraceae</taxon>
        <taxon>Brevundimonas</taxon>
    </lineage>
</organism>
<protein>
    <submittedName>
        <fullName evidence="7">Protein TonB</fullName>
    </submittedName>
</protein>
<feature type="compositionally biased region" description="Gly residues" evidence="5">
    <location>
        <begin position="149"/>
        <end position="172"/>
    </location>
</feature>
<feature type="transmembrane region" description="Helical" evidence="6">
    <location>
        <begin position="36"/>
        <end position="56"/>
    </location>
</feature>
<gene>
    <name evidence="7" type="ORF">ABIE19_000991</name>
</gene>
<evidence type="ECO:0000256" key="5">
    <source>
        <dbReference type="SAM" id="MobiDB-lite"/>
    </source>
</evidence>
<comment type="subcellular location">
    <subcellularLocation>
        <location evidence="1">Membrane</location>
        <topology evidence="1">Single-pass membrane protein</topology>
    </subcellularLocation>
</comment>
<proteinExistence type="predicted"/>
<dbReference type="Proteomes" id="UP001549313">
    <property type="component" value="Unassembled WGS sequence"/>
</dbReference>